<dbReference type="PANTHER" id="PTHR30386:SF28">
    <property type="entry name" value="EXPORTED PROTEIN"/>
    <property type="match status" value="1"/>
</dbReference>
<protein>
    <submittedName>
        <fullName evidence="4">Membrane fusion protein</fullName>
    </submittedName>
</protein>
<comment type="caution">
    <text evidence="4">The sequence shown here is derived from an EMBL/GenBank/DDBJ whole genome shotgun (WGS) entry which is preliminary data.</text>
</comment>
<dbReference type="InterPro" id="IPR058625">
    <property type="entry name" value="MdtA-like_BSH"/>
</dbReference>
<dbReference type="InterPro" id="IPR058982">
    <property type="entry name" value="Beta-barrel_AprE"/>
</dbReference>
<keyword evidence="1" id="KW-0812">Transmembrane</keyword>
<accession>A0A7X5V2Y1</accession>
<gene>
    <name evidence="4" type="ORF">FHR20_003290</name>
</gene>
<dbReference type="PRINTS" id="PR01490">
    <property type="entry name" value="RTXTOXIND"/>
</dbReference>
<proteinExistence type="predicted"/>
<evidence type="ECO:0000259" key="2">
    <source>
        <dbReference type="Pfam" id="PF25917"/>
    </source>
</evidence>
<name>A0A7X5V2Y1_9SPHN</name>
<dbReference type="Gene3D" id="2.40.50.100">
    <property type="match status" value="1"/>
</dbReference>
<dbReference type="Pfam" id="PF26002">
    <property type="entry name" value="Beta-barrel_AprE"/>
    <property type="match status" value="1"/>
</dbReference>
<reference evidence="4 5" key="1">
    <citation type="submission" date="2020-03" db="EMBL/GenBank/DDBJ databases">
        <title>Genomic Encyclopedia of Type Strains, Phase IV (KMG-IV): sequencing the most valuable type-strain genomes for metagenomic binning, comparative biology and taxonomic classification.</title>
        <authorList>
            <person name="Goeker M."/>
        </authorList>
    </citation>
    <scope>NUCLEOTIDE SEQUENCE [LARGE SCALE GENOMIC DNA]</scope>
    <source>
        <strain evidence="4 5">DSM 4733</strain>
    </source>
</reference>
<keyword evidence="5" id="KW-1185">Reference proteome</keyword>
<evidence type="ECO:0000256" key="1">
    <source>
        <dbReference type="SAM" id="Phobius"/>
    </source>
</evidence>
<feature type="domain" description="AprE-like beta-barrel" evidence="3">
    <location>
        <begin position="282"/>
        <end position="372"/>
    </location>
</feature>
<dbReference type="Pfam" id="PF25917">
    <property type="entry name" value="BSH_RND"/>
    <property type="match status" value="1"/>
</dbReference>
<keyword evidence="1" id="KW-0472">Membrane</keyword>
<dbReference type="PANTHER" id="PTHR30386">
    <property type="entry name" value="MEMBRANE FUSION SUBUNIT OF EMRAB-TOLC MULTIDRUG EFFLUX PUMP"/>
    <property type="match status" value="1"/>
</dbReference>
<evidence type="ECO:0000259" key="3">
    <source>
        <dbReference type="Pfam" id="PF26002"/>
    </source>
</evidence>
<evidence type="ECO:0000313" key="4">
    <source>
        <dbReference type="EMBL" id="NIJ66317.1"/>
    </source>
</evidence>
<keyword evidence="1" id="KW-1133">Transmembrane helix</keyword>
<sequence>MAISVPVAWQVIGYFLFISVLCAIIFLALASYSRVETVTGLIVPDRGIVTIVAPRNGIVMSIAVRDGHDIRAGTELAAIRAEEDGADAVSVAGRMEAAVGHQDSSLAAQMAAARQAADAQLRQLAAQRFGLSQEVAQLQSQISLQRNLIVSAQRDHERTRMIAEHGFISQRDLQVREETLLVRQQGLSQLVQSLASKRASLSEVERSAAQVEAQAQSQHASLAASRAEVARQAASIAGSRAYTLRAPVAGRVTALTARVGQLASASAPLMTIVPSDSVLDAQLAVPSAAIGFIKPGQEVRLAIDAFPYQRFGTLKGKVQRVASSAVGTQTPGGATISVYPVTVALERAGVLAYGKREALVPGMTLTARIVTEKQSFLQWLFEPLFAVQRR</sequence>
<dbReference type="Gene3D" id="2.40.30.170">
    <property type="match status" value="1"/>
</dbReference>
<dbReference type="RefSeq" id="WP_341786467.1">
    <property type="nucleotide sequence ID" value="NZ_JAASQV010000003.1"/>
</dbReference>
<dbReference type="EMBL" id="JAASQV010000003">
    <property type="protein sequence ID" value="NIJ66317.1"/>
    <property type="molecule type" value="Genomic_DNA"/>
</dbReference>
<feature type="transmembrane region" description="Helical" evidence="1">
    <location>
        <begin position="12"/>
        <end position="32"/>
    </location>
</feature>
<dbReference type="InterPro" id="IPR050739">
    <property type="entry name" value="MFP"/>
</dbReference>
<dbReference type="AlphaFoldDB" id="A0A7X5V2Y1"/>
<feature type="domain" description="Multidrug resistance protein MdtA-like barrel-sandwich hybrid" evidence="2">
    <location>
        <begin position="49"/>
        <end position="273"/>
    </location>
</feature>
<evidence type="ECO:0000313" key="5">
    <source>
        <dbReference type="Proteomes" id="UP000564677"/>
    </source>
</evidence>
<organism evidence="4 5">
    <name type="scientific">Sphingomonas leidyi</name>
    <dbReference type="NCBI Taxonomy" id="68569"/>
    <lineage>
        <taxon>Bacteria</taxon>
        <taxon>Pseudomonadati</taxon>
        <taxon>Pseudomonadota</taxon>
        <taxon>Alphaproteobacteria</taxon>
        <taxon>Sphingomonadales</taxon>
        <taxon>Sphingomonadaceae</taxon>
        <taxon>Sphingomonas</taxon>
    </lineage>
</organism>
<dbReference type="Proteomes" id="UP000564677">
    <property type="component" value="Unassembled WGS sequence"/>
</dbReference>